<evidence type="ECO:0000256" key="1">
    <source>
        <dbReference type="SAM" id="MobiDB-lite"/>
    </source>
</evidence>
<keyword evidence="3" id="KW-1185">Reference proteome</keyword>
<sequence length="395" mass="44317">MAEPQAQKRQRTDESFQSENQPLTKKAKTTSELKLGAWESWVFPPEFYNRLSEVQFTHRVFDELQRRNRSRRSHPSRPVETSLSILSGNCRHQDVARFARQGGPDLSDLRGYPYPPVESQWTVAMAATHSYNPSIEPPSLALASSQANNVVQIPPETTPIDVNFGTHLADHSIHLYDTTPPPDLDELKAAMTIPRPLLSLSNFSESDFRAFLNSVRDAGTVDELLVDVIPTLLGPKVFNYATAQNEIFDNLRPLTDGSLAAAKPHLYDGARPMMVYKSIRDYLGEIIVPWTAEGAPVVPNFFFEVGDRGGVDAARLQARYHGALGARAMHGLQNLWIEFPVYDGKAYTYSATFYEGMIQIFAHHVTAPTKEGFLPQYHMSLELPRYGKFVASEVH</sequence>
<reference evidence="2 3" key="1">
    <citation type="submission" date="2024-01" db="EMBL/GenBank/DDBJ databases">
        <authorList>
            <person name="Allen C."/>
            <person name="Tagirdzhanova G."/>
        </authorList>
    </citation>
    <scope>NUCLEOTIDE SEQUENCE [LARGE SCALE GENOMIC DNA]</scope>
    <source>
        <strain evidence="2 3">CBS 119000</strain>
    </source>
</reference>
<accession>A0ABP0E1K1</accession>
<name>A0ABP0E1K1_9PEZI</name>
<proteinExistence type="predicted"/>
<organism evidence="2 3">
    <name type="scientific">Sporothrix epigloea</name>
    <dbReference type="NCBI Taxonomy" id="1892477"/>
    <lineage>
        <taxon>Eukaryota</taxon>
        <taxon>Fungi</taxon>
        <taxon>Dikarya</taxon>
        <taxon>Ascomycota</taxon>
        <taxon>Pezizomycotina</taxon>
        <taxon>Sordariomycetes</taxon>
        <taxon>Sordariomycetidae</taxon>
        <taxon>Ophiostomatales</taxon>
        <taxon>Ophiostomataceae</taxon>
        <taxon>Sporothrix</taxon>
    </lineage>
</organism>
<dbReference type="Proteomes" id="UP001642502">
    <property type="component" value="Unassembled WGS sequence"/>
</dbReference>
<evidence type="ECO:0000313" key="3">
    <source>
        <dbReference type="Proteomes" id="UP001642502"/>
    </source>
</evidence>
<feature type="region of interest" description="Disordered" evidence="1">
    <location>
        <begin position="1"/>
        <end position="29"/>
    </location>
</feature>
<dbReference type="EMBL" id="CAWUON010000143">
    <property type="protein sequence ID" value="CAK7274446.1"/>
    <property type="molecule type" value="Genomic_DNA"/>
</dbReference>
<protein>
    <submittedName>
        <fullName evidence="2">Uncharacterized protein</fullName>
    </submittedName>
</protein>
<evidence type="ECO:0000313" key="2">
    <source>
        <dbReference type="EMBL" id="CAK7274446.1"/>
    </source>
</evidence>
<gene>
    <name evidence="2" type="ORF">SEPCBS119000_006174</name>
</gene>
<comment type="caution">
    <text evidence="2">The sequence shown here is derived from an EMBL/GenBank/DDBJ whole genome shotgun (WGS) entry which is preliminary data.</text>
</comment>